<gene>
    <name evidence="1" type="ORF">NIIDMKKI_27250</name>
</gene>
<protein>
    <submittedName>
        <fullName evidence="1">Uncharacterized protein</fullName>
    </submittedName>
</protein>
<dbReference type="Proteomes" id="UP000516380">
    <property type="component" value="Chromosome"/>
</dbReference>
<evidence type="ECO:0000313" key="2">
    <source>
        <dbReference type="Proteomes" id="UP000516380"/>
    </source>
</evidence>
<keyword evidence="2" id="KW-1185">Reference proteome</keyword>
<reference evidence="1 2" key="1">
    <citation type="submission" date="2020-07" db="EMBL/GenBank/DDBJ databases">
        <title>Mycobacterium kansasii (former subtype) with zoonotic potential isolated from diseased indoor pet cat, Japan.</title>
        <authorList>
            <person name="Fukano H."/>
            <person name="Terazono T."/>
            <person name="Hoshino Y."/>
        </authorList>
    </citation>
    <scope>NUCLEOTIDE SEQUENCE [LARGE SCALE GENOMIC DNA]</scope>
    <source>
        <strain evidence="1 2">Kuro-I</strain>
    </source>
</reference>
<name>A0A7G1ID94_MYCKA</name>
<dbReference type="EMBL" id="AP023343">
    <property type="protein sequence ID" value="BCI87519.1"/>
    <property type="molecule type" value="Genomic_DNA"/>
</dbReference>
<proteinExistence type="predicted"/>
<sequence length="155" mass="16962">MTKPATQRPKLPSVGRLGLVDPHACAHLTQLGWTDDDDQAHVDLLWSLSRAPDADAALRTLVRLAEKPDTGWEELNAALLTERSLRGRLFAVLGSSLTLGTIWSRTHSPGSCSVARSRCRLATGCGNRSSRVSRNRRMRRPRWCTGCAPCTGITC</sequence>
<organism evidence="1 2">
    <name type="scientific">Mycobacterium kansasii</name>
    <dbReference type="NCBI Taxonomy" id="1768"/>
    <lineage>
        <taxon>Bacteria</taxon>
        <taxon>Bacillati</taxon>
        <taxon>Actinomycetota</taxon>
        <taxon>Actinomycetes</taxon>
        <taxon>Mycobacteriales</taxon>
        <taxon>Mycobacteriaceae</taxon>
        <taxon>Mycobacterium</taxon>
    </lineage>
</organism>
<accession>A0A7G1ID94</accession>
<dbReference type="AlphaFoldDB" id="A0A7G1ID94"/>
<evidence type="ECO:0000313" key="1">
    <source>
        <dbReference type="EMBL" id="BCI87519.1"/>
    </source>
</evidence>